<comment type="caution">
    <text evidence="1">The sequence shown here is derived from an EMBL/GenBank/DDBJ whole genome shotgun (WGS) entry which is preliminary data.</text>
</comment>
<reference evidence="1" key="1">
    <citation type="journal article" date="2015" name="Nature">
        <title>Complex archaea that bridge the gap between prokaryotes and eukaryotes.</title>
        <authorList>
            <person name="Spang A."/>
            <person name="Saw J.H."/>
            <person name="Jorgensen S.L."/>
            <person name="Zaremba-Niedzwiedzka K."/>
            <person name="Martijn J."/>
            <person name="Lind A.E."/>
            <person name="van Eijk R."/>
            <person name="Schleper C."/>
            <person name="Guy L."/>
            <person name="Ettema T.J."/>
        </authorList>
    </citation>
    <scope>NUCLEOTIDE SEQUENCE</scope>
</reference>
<dbReference type="EMBL" id="LAZR01016675">
    <property type="protein sequence ID" value="KKM03462.1"/>
    <property type="molecule type" value="Genomic_DNA"/>
</dbReference>
<protein>
    <submittedName>
        <fullName evidence="1">Uncharacterized protein</fullName>
    </submittedName>
</protein>
<proteinExistence type="predicted"/>
<accession>A0A0F9HJV4</accession>
<dbReference type="AlphaFoldDB" id="A0A0F9HJV4"/>
<sequence>MEIGDLTKDELLELIARRLGHSIPAHDIKMVRWNTMVRRGKAMAEEACAEMKVNKGPQNWPKYKQAMDKFDKSMELYDKANEFIKSKQIKKENP</sequence>
<name>A0A0F9HJV4_9ZZZZ</name>
<organism evidence="1">
    <name type="scientific">marine sediment metagenome</name>
    <dbReference type="NCBI Taxonomy" id="412755"/>
    <lineage>
        <taxon>unclassified sequences</taxon>
        <taxon>metagenomes</taxon>
        <taxon>ecological metagenomes</taxon>
    </lineage>
</organism>
<gene>
    <name evidence="1" type="ORF">LCGC14_1774220</name>
</gene>
<evidence type="ECO:0000313" key="1">
    <source>
        <dbReference type="EMBL" id="KKM03462.1"/>
    </source>
</evidence>